<dbReference type="Proteomes" id="UP000051870">
    <property type="component" value="Unassembled WGS sequence"/>
</dbReference>
<evidence type="ECO:0000313" key="3">
    <source>
        <dbReference type="Proteomes" id="UP000051870"/>
    </source>
</evidence>
<sequence>MFKRLITAGLLFGMAAAAPPAFAGNCGLRNTVIERLQSKYSETLSARGLQGHQTSATMVEVWASEETGTFTVIVTSPQGVSCVVAAGTDWFQSTEEAQPEGTSS</sequence>
<name>A0A0P1IND0_9RHOB</name>
<keyword evidence="3" id="KW-1185">Reference proteome</keyword>
<organism evidence="2 3">
    <name type="scientific">Shimia thalassica</name>
    <dbReference type="NCBI Taxonomy" id="1715693"/>
    <lineage>
        <taxon>Bacteria</taxon>
        <taxon>Pseudomonadati</taxon>
        <taxon>Pseudomonadota</taxon>
        <taxon>Alphaproteobacteria</taxon>
        <taxon>Rhodobacterales</taxon>
        <taxon>Roseobacteraceae</taxon>
    </lineage>
</organism>
<dbReference type="RefSeq" id="WP_058312570.1">
    <property type="nucleotide sequence ID" value="NZ_CYTW01000004.1"/>
</dbReference>
<evidence type="ECO:0000313" key="2">
    <source>
        <dbReference type="EMBL" id="CUK09776.1"/>
    </source>
</evidence>
<dbReference type="STRING" id="1715693.PH7735_03411"/>
<keyword evidence="1" id="KW-0732">Signal</keyword>
<evidence type="ECO:0000256" key="1">
    <source>
        <dbReference type="SAM" id="SignalP"/>
    </source>
</evidence>
<dbReference type="EMBL" id="CYTW01000004">
    <property type="protein sequence ID" value="CUK09776.1"/>
    <property type="molecule type" value="Genomic_DNA"/>
</dbReference>
<proteinExistence type="predicted"/>
<dbReference type="AlphaFoldDB" id="A0A0P1IND0"/>
<protein>
    <submittedName>
        <fullName evidence="2">Uncharacterized protein</fullName>
    </submittedName>
</protein>
<feature type="chain" id="PRO_5006065443" evidence="1">
    <location>
        <begin position="24"/>
        <end position="104"/>
    </location>
</feature>
<reference evidence="3" key="1">
    <citation type="submission" date="2015-09" db="EMBL/GenBank/DDBJ databases">
        <authorList>
            <person name="Rodrigo-Torres Lidia"/>
            <person name="Arahal R.David."/>
        </authorList>
    </citation>
    <scope>NUCLEOTIDE SEQUENCE [LARGE SCALE GENOMIC DNA]</scope>
    <source>
        <strain evidence="3">CECT 7735</strain>
    </source>
</reference>
<dbReference type="GeneID" id="83882389"/>
<accession>A0A0P1IND0</accession>
<feature type="signal peptide" evidence="1">
    <location>
        <begin position="1"/>
        <end position="23"/>
    </location>
</feature>
<gene>
    <name evidence="2" type="ORF">PH7735_03411</name>
</gene>